<name>A0A8J1YAU7_OWEFU</name>
<dbReference type="OrthoDB" id="18740at2759"/>
<accession>A0A8J1YAU7</accession>
<sequence>MAENVARSWSKNATHTRFVISAVVDPRTGRELSLKDAELHSIISQKKGQYMNPETNEYMTINEAMANGLIQVEEVTEHDLGGKNESFGIMTIRTVVENRPYSIIGAVDALTGNTLDVDEAVQCGLIDEISGFYVHPLKKEQYTFDKAISLGLLVVEYDDLDSANRQVKTTCYAIHHIVDPLQKKTVTFLEAVRMGLLDKNTADYVNKATDERMYVADAIDRGFIKATIVENPNEIELNPQNENIEKNFGKIKNKIWRMSAVNAFKRYINDLPPCENHSSTEVEDSEKQLGSTKYVDSEKLLSSTETVNVEKLLGSTKDVDSEKLLSSTKTADIAKMLGSTKDVDGGKLLRSTEAENGEKLLGPTKNVNVEKLLGSTETVDDEELLGPTDVVDVEKQLGSTKAVDGEKLIGSTKAVDIDKLLGSTKDVDGEKLLGLAEPVDDCPTARQRLMEDAHQTSDGKHSRVSSSSDDEIDIHLHKNTKTASKTPGTSTTTVLDTVAREIAEADNYKRTLIRTTNSDPGIAVFNTGKVIMISGGNATHDVAFDNADEDIAQTTVVSRSMSLETSSQDHQKLAKHDVIPTKTLKESNARDTVLPAKTMIYRPNDPIVNNIVANNDISTINTSTYGMLESNESPTLFN</sequence>
<reference evidence="1" key="1">
    <citation type="submission" date="2022-03" db="EMBL/GenBank/DDBJ databases">
        <authorList>
            <person name="Martin C."/>
        </authorList>
    </citation>
    <scope>NUCLEOTIDE SEQUENCE</scope>
</reference>
<organism evidence="1 2">
    <name type="scientific">Owenia fusiformis</name>
    <name type="common">Polychaete worm</name>
    <dbReference type="NCBI Taxonomy" id="6347"/>
    <lineage>
        <taxon>Eukaryota</taxon>
        <taxon>Metazoa</taxon>
        <taxon>Spiralia</taxon>
        <taxon>Lophotrochozoa</taxon>
        <taxon>Annelida</taxon>
        <taxon>Polychaeta</taxon>
        <taxon>Sedentaria</taxon>
        <taxon>Canalipalpata</taxon>
        <taxon>Sabellida</taxon>
        <taxon>Oweniida</taxon>
        <taxon>Oweniidae</taxon>
        <taxon>Owenia</taxon>
    </lineage>
</organism>
<dbReference type="GO" id="GO:0005856">
    <property type="term" value="C:cytoskeleton"/>
    <property type="evidence" value="ECO:0007669"/>
    <property type="project" value="InterPro"/>
</dbReference>
<evidence type="ECO:0000313" key="2">
    <source>
        <dbReference type="Proteomes" id="UP000749559"/>
    </source>
</evidence>
<comment type="caution">
    <text evidence="1">The sequence shown here is derived from an EMBL/GenBank/DDBJ whole genome shotgun (WGS) entry which is preliminary data.</text>
</comment>
<protein>
    <submittedName>
        <fullName evidence="1">Uncharacterized protein</fullName>
    </submittedName>
</protein>
<dbReference type="Gene3D" id="3.90.1290.10">
    <property type="entry name" value="Plakin repeat"/>
    <property type="match status" value="2"/>
</dbReference>
<proteinExistence type="predicted"/>
<dbReference type="InterPro" id="IPR001101">
    <property type="entry name" value="Plectin_repeat"/>
</dbReference>
<dbReference type="AlphaFoldDB" id="A0A8J1YAU7"/>
<dbReference type="Proteomes" id="UP000749559">
    <property type="component" value="Unassembled WGS sequence"/>
</dbReference>
<gene>
    <name evidence="1" type="ORF">OFUS_LOCUS8313</name>
</gene>
<dbReference type="EMBL" id="CAIIXF020000004">
    <property type="protein sequence ID" value="CAH1781788.1"/>
    <property type="molecule type" value="Genomic_DNA"/>
</dbReference>
<dbReference type="InterPro" id="IPR035915">
    <property type="entry name" value="Plakin_repeat_sf"/>
</dbReference>
<evidence type="ECO:0000313" key="1">
    <source>
        <dbReference type="EMBL" id="CAH1781788.1"/>
    </source>
</evidence>
<keyword evidence="2" id="KW-1185">Reference proteome</keyword>
<dbReference type="SUPFAM" id="SSF75399">
    <property type="entry name" value="Plakin repeat"/>
    <property type="match status" value="1"/>
</dbReference>
<dbReference type="SMART" id="SM00250">
    <property type="entry name" value="PLEC"/>
    <property type="match status" value="3"/>
</dbReference>